<proteinExistence type="predicted"/>
<evidence type="ECO:0000313" key="2">
    <source>
        <dbReference type="Proteomes" id="UP000321901"/>
    </source>
</evidence>
<dbReference type="InterPro" id="IPR027417">
    <property type="entry name" value="P-loop_NTPase"/>
</dbReference>
<sequence>MGKVEYKRILVIGCSGAGKSTLSVELAGRLRLPVLHLDALFWNEGWVPTPKPEFRKKLQVELEKPTWIIDGNFNSTIEMRAQYADLIIFLDFPNWLCLSRIFKRRWMYRGKSRPDMAEGCEEKVDWDFVKFIWTYPKKKRPGVFQMLERAEAEVLILKSPREVKSWLAVLNMGDVD</sequence>
<name>A0A511ZBP2_9BACL</name>
<evidence type="ECO:0000313" key="1">
    <source>
        <dbReference type="EMBL" id="GEN84869.1"/>
    </source>
</evidence>
<dbReference type="OrthoDB" id="1201990at2"/>
<dbReference type="Gene3D" id="3.40.50.300">
    <property type="entry name" value="P-loop containing nucleotide triphosphate hydrolases"/>
    <property type="match status" value="1"/>
</dbReference>
<dbReference type="Proteomes" id="UP000321901">
    <property type="component" value="Unassembled WGS sequence"/>
</dbReference>
<dbReference type="AlphaFoldDB" id="A0A511ZBP2"/>
<gene>
    <name evidence="1" type="primary">flaR_2</name>
    <name evidence="1" type="ORF">SLU01_31810</name>
</gene>
<dbReference type="RefSeq" id="WP_147060123.1">
    <property type="nucleotide sequence ID" value="NZ_BJYL01000051.1"/>
</dbReference>
<dbReference type="EMBL" id="BJYL01000051">
    <property type="protein sequence ID" value="GEN84869.1"/>
    <property type="molecule type" value="Genomic_DNA"/>
</dbReference>
<reference evidence="1 2" key="1">
    <citation type="submission" date="2019-07" db="EMBL/GenBank/DDBJ databases">
        <title>Whole genome shotgun sequence of Sporosarcina luteola NBRC 105378.</title>
        <authorList>
            <person name="Hosoyama A."/>
            <person name="Uohara A."/>
            <person name="Ohji S."/>
            <person name="Ichikawa N."/>
        </authorList>
    </citation>
    <scope>NUCLEOTIDE SEQUENCE [LARGE SCALE GENOMIC DNA]</scope>
    <source>
        <strain evidence="1 2">NBRC 105378</strain>
    </source>
</reference>
<dbReference type="SUPFAM" id="SSF52540">
    <property type="entry name" value="P-loop containing nucleoside triphosphate hydrolases"/>
    <property type="match status" value="1"/>
</dbReference>
<dbReference type="PANTHER" id="PTHR37816:SF3">
    <property type="entry name" value="MODULATES DNA TOPOLOGY"/>
    <property type="match status" value="1"/>
</dbReference>
<organism evidence="1 2">
    <name type="scientific">Sporosarcina luteola</name>
    <dbReference type="NCBI Taxonomy" id="582850"/>
    <lineage>
        <taxon>Bacteria</taxon>
        <taxon>Bacillati</taxon>
        <taxon>Bacillota</taxon>
        <taxon>Bacilli</taxon>
        <taxon>Bacillales</taxon>
        <taxon>Caryophanaceae</taxon>
        <taxon>Sporosarcina</taxon>
    </lineage>
</organism>
<dbReference type="PANTHER" id="PTHR37816">
    <property type="entry name" value="YALI0E33011P"/>
    <property type="match status" value="1"/>
</dbReference>
<protein>
    <submittedName>
        <fullName evidence="1">Topology modulation protein</fullName>
    </submittedName>
</protein>
<comment type="caution">
    <text evidence="1">The sequence shown here is derived from an EMBL/GenBank/DDBJ whole genome shotgun (WGS) entry which is preliminary data.</text>
</comment>
<dbReference type="InterPro" id="IPR052922">
    <property type="entry name" value="Cytidylate_Kinase-2"/>
</dbReference>
<accession>A0A511ZBP2</accession>
<keyword evidence="2" id="KW-1185">Reference proteome</keyword>